<feature type="chain" id="PRO_5017966152" evidence="1">
    <location>
        <begin position="25"/>
        <end position="1199"/>
    </location>
</feature>
<dbReference type="InterPro" id="IPR002931">
    <property type="entry name" value="Transglutaminase-like"/>
</dbReference>
<feature type="signal peptide" evidence="1">
    <location>
        <begin position="1"/>
        <end position="24"/>
    </location>
</feature>
<dbReference type="RefSeq" id="WP_126118225.1">
    <property type="nucleotide sequence ID" value="NZ_CP101806.1"/>
</dbReference>
<dbReference type="InterPro" id="IPR038765">
    <property type="entry name" value="Papain-like_cys_pep_sf"/>
</dbReference>
<dbReference type="Proteomes" id="UP001058569">
    <property type="component" value="Chromosome"/>
</dbReference>
<evidence type="ECO:0000313" key="6">
    <source>
        <dbReference type="Proteomes" id="UP001058569"/>
    </source>
</evidence>
<accession>A0A3P8L757</accession>
<protein>
    <submittedName>
        <fullName evidence="3">Transglutaminase-like domain-containing protein</fullName>
    </submittedName>
</protein>
<dbReference type="EMBL" id="CP101806">
    <property type="protein sequence ID" value="UUD35232.1"/>
    <property type="molecule type" value="Genomic_DNA"/>
</dbReference>
<dbReference type="Pfam" id="PF01841">
    <property type="entry name" value="Transglut_core"/>
    <property type="match status" value="1"/>
</dbReference>
<dbReference type="OrthoDB" id="395792at2"/>
<reference evidence="3" key="2">
    <citation type="submission" date="2022-07" db="EMBL/GenBank/DDBJ databases">
        <title>Complete genome of Mycoplasma caviae type strain G122.</title>
        <authorList>
            <person name="Spergser J."/>
        </authorList>
    </citation>
    <scope>NUCLEOTIDE SEQUENCE</scope>
    <source>
        <strain evidence="3">G122</strain>
    </source>
</reference>
<feature type="domain" description="Transglutaminase-like" evidence="2">
    <location>
        <begin position="501"/>
        <end position="567"/>
    </location>
</feature>
<evidence type="ECO:0000313" key="5">
    <source>
        <dbReference type="Proteomes" id="UP000280036"/>
    </source>
</evidence>
<dbReference type="SUPFAM" id="SSF54001">
    <property type="entry name" value="Cysteine proteinases"/>
    <property type="match status" value="1"/>
</dbReference>
<proteinExistence type="predicted"/>
<keyword evidence="6" id="KW-1185">Reference proteome</keyword>
<keyword evidence="1" id="KW-0732">Signal</keyword>
<dbReference type="PROSITE" id="PS51257">
    <property type="entry name" value="PROKAR_LIPOPROTEIN"/>
    <property type="match status" value="1"/>
</dbReference>
<dbReference type="AlphaFoldDB" id="A0A3P8L757"/>
<evidence type="ECO:0000259" key="2">
    <source>
        <dbReference type="Pfam" id="PF01841"/>
    </source>
</evidence>
<evidence type="ECO:0000313" key="4">
    <source>
        <dbReference type="EMBL" id="VDR41985.1"/>
    </source>
</evidence>
<reference evidence="4 5" key="1">
    <citation type="submission" date="2018-12" db="EMBL/GenBank/DDBJ databases">
        <authorList>
            <consortium name="Pathogen Informatics"/>
        </authorList>
    </citation>
    <scope>NUCLEOTIDE SEQUENCE [LARGE SCALE GENOMIC DNA]</scope>
    <source>
        <strain evidence="4 5">NCTC10126</strain>
    </source>
</reference>
<evidence type="ECO:0000256" key="1">
    <source>
        <dbReference type="SAM" id="SignalP"/>
    </source>
</evidence>
<sequence length="1199" mass="140312">MKKKTKLFLSNLLIAPLSTSFVFIASCNWKTKGDTFDINKYALNVKFNIPDIKNKMLTDIKGIKDFEILDFNSSNFEITNFKLVKDGFKNNLTIKFNVKDKKTSLISEEQKRNFVGFKNLASLEEVINSIRVSLKSPDFTKSNIEKLQKEAFNVSHYDELIYFLNFDNFIFTKNSVKASISFRFLSNPNKKISKEFDFTIKEEIDNKQSEKQKTNDVLIGVKAVLLNKNEYAKNIVENWKNNGFITLSGLPANISGEIIDVRLKTSDSIEIMYWIKNTKDNIVSDTKTEILNLEAKSSKLVEYKEYIEKNYKGSKSTLPGEYKTGNGWSSSEQNIRWNNYELSSENHNSVFYGSNPNGIEGSINSSYFRKSQIGKDEDEIKELEELFNNLVSNYETSSYNLRSQYFNAKNMTEAMLNWYSNHWADYNYIHTNVSDFSFPNEANWYGSIFNKEINNNLKNHKFFRLFSMEKSWEKWDYDEMISNKKIKELMYEFIKNGINQIQSDMSDIDKIYTLVRYVTDCFTYDFHKEKQPLYTALQTKIAVCHHYATFLALLLNLVGVKAVPISTDELVHKVVAVKVKQDTDDKPKWYFTDCTEFDTPPSASLPSGKFDYTSRERWKIDQLLTNYELSIPNPVKGMKVTNVLNIHLPWDKLNDPSYAGDRNFYGNSIFYQIKKPNNNLNYVEDSSITMYHSKHENGPSRFFYWKNNWYTISNYMKDGKSHIGLFRFQLESTKMKLIKNEIQTFESSDELSNKIVLSENAAGARIFQEKNLLYHFYYKKDATTSTESDYTLKVYDLTKNDSSCCILTKDVSTEASELVLANKKIDFYVKNGEINLYRYNSNLDENTKFDPDVTKKIIMDDKLKNIEEEKTNNELLRKFALARFQFGSYMYSDLSTRSVYLPLNLRKEFDELKSELSQKLNLSTNYHDNNLYSEFSTRIDLLLKKLNEAVKNKWGKLTFYKIDDLQSNINVFNSNLQGLNFKLTDKYWVNDTLNKHFYYDVFFSETKPSDESEMNNASKLVFKGISLKELKSIKLNQFEHNGFLWIKGYFGTEEQNYIFSNVSNIRKTKWEFSSHTKSNLGLHSNISTTFSKSQFYDDDFILETELSFSGDKSKIKSIKAKFYHYYNGNKKLINEKDIDINNLTKLHDNVKSQNKEPGKYFYEFEVEEDNEIYKFNSNEYLSISEQDSINFTPGKYFSS</sequence>
<organism evidence="4 5">
    <name type="scientific">Mycoplasmopsis caviae</name>
    <dbReference type="NCBI Taxonomy" id="55603"/>
    <lineage>
        <taxon>Bacteria</taxon>
        <taxon>Bacillati</taxon>
        <taxon>Mycoplasmatota</taxon>
        <taxon>Mycoplasmoidales</taxon>
        <taxon>Metamycoplasmataceae</taxon>
        <taxon>Mycoplasmopsis</taxon>
    </lineage>
</organism>
<dbReference type="Proteomes" id="UP000280036">
    <property type="component" value="Unassembled WGS sequence"/>
</dbReference>
<dbReference type="EMBL" id="UZVY01000001">
    <property type="protein sequence ID" value="VDR41985.1"/>
    <property type="molecule type" value="Genomic_DNA"/>
</dbReference>
<gene>
    <name evidence="4" type="ORF">NCTC10126_00478</name>
    <name evidence="3" type="ORF">NPA07_05520</name>
</gene>
<name>A0A3P8L757_9BACT</name>
<evidence type="ECO:0000313" key="3">
    <source>
        <dbReference type="EMBL" id="UUD35232.1"/>
    </source>
</evidence>